<evidence type="ECO:0000313" key="6">
    <source>
        <dbReference type="EMBL" id="QUH29911.1"/>
    </source>
</evidence>
<dbReference type="Gene3D" id="1.10.1420.10">
    <property type="match status" value="1"/>
</dbReference>
<dbReference type="InterPro" id="IPR000432">
    <property type="entry name" value="DNA_mismatch_repair_MutS_C"/>
</dbReference>
<keyword evidence="4" id="KW-0812">Transmembrane</keyword>
<dbReference type="InterPro" id="IPR036187">
    <property type="entry name" value="DNA_mismatch_repair_MutS_sf"/>
</dbReference>
<dbReference type="GO" id="GO:0140664">
    <property type="term" value="F:ATP-dependent DNA damage sensor activity"/>
    <property type="evidence" value="ECO:0007669"/>
    <property type="project" value="InterPro"/>
</dbReference>
<gene>
    <name evidence="6" type="ORF">HYG85_13725</name>
</gene>
<keyword evidence="4" id="KW-1133">Transmembrane helix</keyword>
<dbReference type="Pfam" id="PF05192">
    <property type="entry name" value="MutS_III"/>
    <property type="match status" value="1"/>
</dbReference>
<dbReference type="PANTHER" id="PTHR11361">
    <property type="entry name" value="DNA MISMATCH REPAIR PROTEIN MUTS FAMILY MEMBER"/>
    <property type="match status" value="1"/>
</dbReference>
<dbReference type="GO" id="GO:0030983">
    <property type="term" value="F:mismatched DNA binding"/>
    <property type="evidence" value="ECO:0007669"/>
    <property type="project" value="InterPro"/>
</dbReference>
<dbReference type="Proteomes" id="UP000677305">
    <property type="component" value="Chromosome"/>
</dbReference>
<dbReference type="RefSeq" id="WP_212690157.1">
    <property type="nucleotide sequence ID" value="NZ_CP058561.1"/>
</dbReference>
<dbReference type="SUPFAM" id="SSF52540">
    <property type="entry name" value="P-loop containing nucleoside triphosphate hydrolases"/>
    <property type="match status" value="1"/>
</dbReference>
<name>A0A8J8MBH4_9FIRM</name>
<dbReference type="KEGG" id="vgu:HYG85_13725"/>
<feature type="transmembrane region" description="Helical" evidence="4">
    <location>
        <begin position="207"/>
        <end position="232"/>
    </location>
</feature>
<organism evidence="6 7">
    <name type="scientific">Vallitalea guaymasensis</name>
    <dbReference type="NCBI Taxonomy" id="1185412"/>
    <lineage>
        <taxon>Bacteria</taxon>
        <taxon>Bacillati</taxon>
        <taxon>Bacillota</taxon>
        <taxon>Clostridia</taxon>
        <taxon>Lachnospirales</taxon>
        <taxon>Vallitaleaceae</taxon>
        <taxon>Vallitalea</taxon>
    </lineage>
</organism>
<dbReference type="CDD" id="cd03283">
    <property type="entry name" value="ABC_MutS-like"/>
    <property type="match status" value="1"/>
</dbReference>
<dbReference type="InterPro" id="IPR045076">
    <property type="entry name" value="MutS"/>
</dbReference>
<sequence>MNPKREYIKGKDTYNKELDKLNHKINVYGNVRLIVILLGLGLTIWSYTRKSYLLSLNSLIITLVIFISLIIIHQKNIDLRPRLTALCKINENGIKRLRGEWKKFQKNGKEFIDEDHNYSWDLDLFGKNSLFQWINHTNTPMGKKKLRDALIKPNKNIELIRKRQQAIIELSKDMSWVHELEAAGMLEDNDSIDEGELIKWSKDIAPFYLNNLLGLFVKILPIVSILTIVLPFCIPSFSFIYGLIFISIQIIVAFIGLNKRHTRLSTIDDFRKQISIYDKMIKLIESKEFESSLLQDMKKQMESDNELTSQQIKKLDSIMDMFNIRHFQFYLIFDILTLWDYQCAISLENWKNRYGKNLPKWLDSLGEIEALASLATVVYEQPDWVMPTITKEYRVSATEIGHPLINAKDRVCNNVTFGGRHSSLLVTGSNMSGKSTFLRTIGINLVLAYAGAPVCAKEFCCPMMDLYTSMRVKDDIDNKISSFYAELLRIKKIIGATNEGKKVFYLLDEIFKGTNSRDRHIGARTLIKKLCKGNTLGLVSTHDLELADLESESDSRVKNYHFQEHYKNNKILFDYKLYSGVSNTFNAVFLMKEIGIDI</sequence>
<dbReference type="GO" id="GO:0005524">
    <property type="term" value="F:ATP binding"/>
    <property type="evidence" value="ECO:0007669"/>
    <property type="project" value="UniProtKB-KW"/>
</dbReference>
<dbReference type="SUPFAM" id="SSF48334">
    <property type="entry name" value="DNA repair protein MutS, domain III"/>
    <property type="match status" value="1"/>
</dbReference>
<evidence type="ECO:0000259" key="5">
    <source>
        <dbReference type="SMART" id="SM00534"/>
    </source>
</evidence>
<feature type="transmembrane region" description="Helical" evidence="4">
    <location>
        <begin position="238"/>
        <end position="257"/>
    </location>
</feature>
<keyword evidence="2" id="KW-0067">ATP-binding</keyword>
<feature type="transmembrane region" description="Helical" evidence="4">
    <location>
        <begin position="52"/>
        <end position="72"/>
    </location>
</feature>
<dbReference type="GO" id="GO:0005829">
    <property type="term" value="C:cytosol"/>
    <property type="evidence" value="ECO:0007669"/>
    <property type="project" value="TreeGrafter"/>
</dbReference>
<evidence type="ECO:0000256" key="3">
    <source>
        <dbReference type="ARBA" id="ARBA00023125"/>
    </source>
</evidence>
<evidence type="ECO:0000256" key="2">
    <source>
        <dbReference type="ARBA" id="ARBA00022840"/>
    </source>
</evidence>
<protein>
    <recommendedName>
        <fullName evidence="5">DNA mismatch repair proteins mutS family domain-containing protein</fullName>
    </recommendedName>
</protein>
<dbReference type="EMBL" id="CP058561">
    <property type="protein sequence ID" value="QUH29911.1"/>
    <property type="molecule type" value="Genomic_DNA"/>
</dbReference>
<dbReference type="AlphaFoldDB" id="A0A8J8MBH4"/>
<keyword evidence="3" id="KW-0238">DNA-binding</keyword>
<evidence type="ECO:0000313" key="7">
    <source>
        <dbReference type="Proteomes" id="UP000677305"/>
    </source>
</evidence>
<reference evidence="6 7" key="1">
    <citation type="submission" date="2020-07" db="EMBL/GenBank/DDBJ databases">
        <title>Vallitalea guaymasensis genome.</title>
        <authorList>
            <person name="Postec A."/>
        </authorList>
    </citation>
    <scope>NUCLEOTIDE SEQUENCE [LARGE SCALE GENOMIC DNA]</scope>
    <source>
        <strain evidence="6 7">Ra1766G1</strain>
    </source>
</reference>
<dbReference type="PANTHER" id="PTHR11361:SF99">
    <property type="entry name" value="DNA MISMATCH REPAIR PROTEIN"/>
    <property type="match status" value="1"/>
</dbReference>
<keyword evidence="4" id="KW-0472">Membrane</keyword>
<dbReference type="InterPro" id="IPR027417">
    <property type="entry name" value="P-loop_NTPase"/>
</dbReference>
<dbReference type="SMART" id="SM00534">
    <property type="entry name" value="MUTSac"/>
    <property type="match status" value="1"/>
</dbReference>
<dbReference type="Pfam" id="PF00488">
    <property type="entry name" value="MutS_V"/>
    <property type="match status" value="1"/>
</dbReference>
<keyword evidence="1" id="KW-0547">Nucleotide-binding</keyword>
<feature type="domain" description="DNA mismatch repair proteins mutS family" evidence="5">
    <location>
        <begin position="421"/>
        <end position="597"/>
    </location>
</feature>
<dbReference type="Gene3D" id="3.40.50.300">
    <property type="entry name" value="P-loop containing nucleotide triphosphate hydrolases"/>
    <property type="match status" value="1"/>
</dbReference>
<evidence type="ECO:0000256" key="1">
    <source>
        <dbReference type="ARBA" id="ARBA00022741"/>
    </source>
</evidence>
<evidence type="ECO:0000256" key="4">
    <source>
        <dbReference type="SAM" id="Phobius"/>
    </source>
</evidence>
<proteinExistence type="predicted"/>
<keyword evidence="7" id="KW-1185">Reference proteome</keyword>
<accession>A0A8J8MBH4</accession>
<dbReference type="GO" id="GO:0006298">
    <property type="term" value="P:mismatch repair"/>
    <property type="evidence" value="ECO:0007669"/>
    <property type="project" value="InterPro"/>
</dbReference>
<dbReference type="InterPro" id="IPR007696">
    <property type="entry name" value="DNA_mismatch_repair_MutS_core"/>
</dbReference>
<feature type="transmembrane region" description="Helical" evidence="4">
    <location>
        <begin position="25"/>
        <end position="46"/>
    </location>
</feature>